<dbReference type="SMART" id="SM01232">
    <property type="entry name" value="H2TH"/>
    <property type="match status" value="1"/>
</dbReference>
<feature type="active site" description="Proton donor; for beta-elimination activity" evidence="15">
    <location>
        <position position="57"/>
    </location>
</feature>
<comment type="catalytic activity">
    <reaction evidence="14 15">
        <text>2'-deoxyribonucleotide-(2'-deoxyribose 5'-phosphate)-2'-deoxyribonucleotide-DNA = a 3'-end 2'-deoxyribonucleotide-(2,3-dehydro-2,3-deoxyribose 5'-phosphate)-DNA + a 5'-end 5'-phospho-2'-deoxyribonucleoside-DNA + H(+)</text>
        <dbReference type="Rhea" id="RHEA:66592"/>
        <dbReference type="Rhea" id="RHEA-COMP:13180"/>
        <dbReference type="Rhea" id="RHEA-COMP:16897"/>
        <dbReference type="Rhea" id="RHEA-COMP:17067"/>
        <dbReference type="ChEBI" id="CHEBI:15378"/>
        <dbReference type="ChEBI" id="CHEBI:136412"/>
        <dbReference type="ChEBI" id="CHEBI:157695"/>
        <dbReference type="ChEBI" id="CHEBI:167181"/>
        <dbReference type="EC" id="4.2.99.18"/>
    </reaction>
</comment>
<feature type="binding site" evidence="15">
    <location>
        <position position="151"/>
    </location>
    <ligand>
        <name>DNA</name>
        <dbReference type="ChEBI" id="CHEBI:16991"/>
    </ligand>
</feature>
<evidence type="ECO:0000256" key="15">
    <source>
        <dbReference type="HAMAP-Rule" id="MF_00103"/>
    </source>
</evidence>
<keyword evidence="11 15" id="KW-0456">Lyase</keyword>
<gene>
    <name evidence="15 18" type="primary">mutM</name>
    <name evidence="15" type="synonym">fpg</name>
    <name evidence="18" type="ORF">FCL40_15330</name>
</gene>
<dbReference type="EMBL" id="SWCI01000013">
    <property type="protein sequence ID" value="TKB47585.1"/>
    <property type="molecule type" value="Genomic_DNA"/>
</dbReference>
<evidence type="ECO:0000256" key="5">
    <source>
        <dbReference type="ARBA" id="ARBA00022763"/>
    </source>
</evidence>
<dbReference type="Pfam" id="PF06831">
    <property type="entry name" value="H2TH"/>
    <property type="match status" value="1"/>
</dbReference>
<dbReference type="Gene3D" id="3.20.190.10">
    <property type="entry name" value="MutM-like, N-terminal"/>
    <property type="match status" value="1"/>
</dbReference>
<feature type="active site" description="Proton donor" evidence="15">
    <location>
        <position position="3"/>
    </location>
</feature>
<dbReference type="FunFam" id="1.10.8.50:FF:000003">
    <property type="entry name" value="Formamidopyrimidine-DNA glycosylase"/>
    <property type="match status" value="1"/>
</dbReference>
<evidence type="ECO:0000256" key="7">
    <source>
        <dbReference type="ARBA" id="ARBA00022801"/>
    </source>
</evidence>
<dbReference type="GO" id="GO:0006284">
    <property type="term" value="P:base-excision repair"/>
    <property type="evidence" value="ECO:0007669"/>
    <property type="project" value="InterPro"/>
</dbReference>
<dbReference type="InterPro" id="IPR000214">
    <property type="entry name" value="Znf_DNA_glyclase/AP_lyase"/>
</dbReference>
<dbReference type="InterPro" id="IPR035937">
    <property type="entry name" value="FPG_N"/>
</dbReference>
<dbReference type="NCBIfam" id="TIGR00577">
    <property type="entry name" value="fpg"/>
    <property type="match status" value="1"/>
</dbReference>
<proteinExistence type="inferred from homology"/>
<dbReference type="GO" id="GO:0008270">
    <property type="term" value="F:zinc ion binding"/>
    <property type="evidence" value="ECO:0007669"/>
    <property type="project" value="UniProtKB-UniRule"/>
</dbReference>
<dbReference type="InterPro" id="IPR020629">
    <property type="entry name" value="FPG_Glyclase"/>
</dbReference>
<evidence type="ECO:0000256" key="14">
    <source>
        <dbReference type="ARBA" id="ARBA00044632"/>
    </source>
</evidence>
<keyword evidence="5 15" id="KW-0227">DNA damage</keyword>
<keyword evidence="12 15" id="KW-0511">Multifunctional enzyme</keyword>
<organism evidence="18 19">
    <name type="scientific">Ferrimonas sediminicola</name>
    <dbReference type="NCBI Taxonomy" id="2569538"/>
    <lineage>
        <taxon>Bacteria</taxon>
        <taxon>Pseudomonadati</taxon>
        <taxon>Pseudomonadota</taxon>
        <taxon>Gammaproteobacteria</taxon>
        <taxon>Alteromonadales</taxon>
        <taxon>Ferrimonadaceae</taxon>
        <taxon>Ferrimonas</taxon>
    </lineage>
</organism>
<name>A0A4U1BAM5_9GAMM</name>
<evidence type="ECO:0000256" key="13">
    <source>
        <dbReference type="ARBA" id="ARBA00023295"/>
    </source>
</evidence>
<dbReference type="InterPro" id="IPR010979">
    <property type="entry name" value="Ribosomal_uS13-like_H2TH"/>
</dbReference>
<dbReference type="GO" id="GO:0140078">
    <property type="term" value="F:class I DNA-(apurinic or apyrimidinic site) endonuclease activity"/>
    <property type="evidence" value="ECO:0007669"/>
    <property type="project" value="UniProtKB-EC"/>
</dbReference>
<dbReference type="Proteomes" id="UP000305674">
    <property type="component" value="Unassembled WGS sequence"/>
</dbReference>
<feature type="binding site" evidence="15">
    <location>
        <position position="90"/>
    </location>
    <ligand>
        <name>DNA</name>
        <dbReference type="ChEBI" id="CHEBI:16991"/>
    </ligand>
</feature>
<feature type="active site" description="Schiff-base intermediate with DNA" evidence="15">
    <location>
        <position position="2"/>
    </location>
</feature>
<dbReference type="GO" id="GO:0003684">
    <property type="term" value="F:damaged DNA binding"/>
    <property type="evidence" value="ECO:0007669"/>
    <property type="project" value="InterPro"/>
</dbReference>
<dbReference type="NCBIfam" id="NF002211">
    <property type="entry name" value="PRK01103.1"/>
    <property type="match status" value="1"/>
</dbReference>
<evidence type="ECO:0000256" key="3">
    <source>
        <dbReference type="ARBA" id="ARBA00011245"/>
    </source>
</evidence>
<dbReference type="SMART" id="SM00898">
    <property type="entry name" value="Fapy_DNA_glyco"/>
    <property type="match status" value="1"/>
</dbReference>
<dbReference type="SUPFAM" id="SSF81624">
    <property type="entry name" value="N-terminal domain of MutM-like DNA repair proteins"/>
    <property type="match status" value="1"/>
</dbReference>
<dbReference type="Pfam" id="PF06827">
    <property type="entry name" value="zf-FPG_IleRS"/>
    <property type="match status" value="1"/>
</dbReference>
<evidence type="ECO:0000256" key="8">
    <source>
        <dbReference type="ARBA" id="ARBA00022833"/>
    </source>
</evidence>
<feature type="domain" description="FPG-type" evidence="16">
    <location>
        <begin position="236"/>
        <end position="270"/>
    </location>
</feature>
<feature type="domain" description="Formamidopyrimidine-DNA glycosylase catalytic" evidence="17">
    <location>
        <begin position="2"/>
        <end position="112"/>
    </location>
</feature>
<evidence type="ECO:0000256" key="2">
    <source>
        <dbReference type="ARBA" id="ARBA00009409"/>
    </source>
</evidence>
<comment type="subunit">
    <text evidence="3 15">Monomer.</text>
</comment>
<keyword evidence="6 15" id="KW-0863">Zinc-finger</keyword>
<dbReference type="GO" id="GO:0034039">
    <property type="term" value="F:8-oxo-7,8-dihydroguanine DNA N-glycosylase activity"/>
    <property type="evidence" value="ECO:0007669"/>
    <property type="project" value="TreeGrafter"/>
</dbReference>
<protein>
    <recommendedName>
        <fullName evidence="15">Formamidopyrimidine-DNA glycosylase</fullName>
        <shortName evidence="15">Fapy-DNA glycosylase</shortName>
        <ecNumber evidence="15">3.2.2.23</ecNumber>
    </recommendedName>
    <alternativeName>
        <fullName evidence="15">DNA-(apurinic or apyrimidinic site) lyase MutM</fullName>
        <shortName evidence="15">AP lyase MutM</shortName>
        <ecNumber evidence="15">4.2.99.18</ecNumber>
    </alternativeName>
</protein>
<evidence type="ECO:0000259" key="17">
    <source>
        <dbReference type="PROSITE" id="PS51068"/>
    </source>
</evidence>
<evidence type="ECO:0000256" key="4">
    <source>
        <dbReference type="ARBA" id="ARBA00022723"/>
    </source>
</evidence>
<dbReference type="Pfam" id="PF01149">
    <property type="entry name" value="Fapy_DNA_glyco"/>
    <property type="match status" value="1"/>
</dbReference>
<dbReference type="RefSeq" id="WP_136854176.1">
    <property type="nucleotide sequence ID" value="NZ_SWCI01000013.1"/>
</dbReference>
<keyword evidence="7 15" id="KW-0378">Hydrolase</keyword>
<feature type="active site" description="Proton donor; for delta-elimination activity" evidence="15">
    <location>
        <position position="260"/>
    </location>
</feature>
<evidence type="ECO:0000256" key="6">
    <source>
        <dbReference type="ARBA" id="ARBA00022771"/>
    </source>
</evidence>
<dbReference type="InterPro" id="IPR010663">
    <property type="entry name" value="Znf_FPG/IleRS"/>
</dbReference>
<evidence type="ECO:0000256" key="12">
    <source>
        <dbReference type="ARBA" id="ARBA00023268"/>
    </source>
</evidence>
<keyword evidence="10 15" id="KW-0234">DNA repair</keyword>
<comment type="cofactor">
    <cofactor evidence="15">
        <name>Zn(2+)</name>
        <dbReference type="ChEBI" id="CHEBI:29105"/>
    </cofactor>
    <text evidence="15">Binds 1 zinc ion per subunit.</text>
</comment>
<evidence type="ECO:0000256" key="9">
    <source>
        <dbReference type="ARBA" id="ARBA00023125"/>
    </source>
</evidence>
<reference evidence="18 19" key="1">
    <citation type="submission" date="2019-04" db="EMBL/GenBank/DDBJ databases">
        <authorList>
            <person name="Hwang J.C."/>
        </authorList>
    </citation>
    <scope>NUCLEOTIDE SEQUENCE [LARGE SCALE GENOMIC DNA]</scope>
    <source>
        <strain evidence="18 19">IMCC35001</strain>
    </source>
</reference>
<dbReference type="PANTHER" id="PTHR22993:SF9">
    <property type="entry name" value="FORMAMIDOPYRIMIDINE-DNA GLYCOSYLASE"/>
    <property type="match status" value="1"/>
</dbReference>
<comment type="similarity">
    <text evidence="2 15">Belongs to the FPG family.</text>
</comment>
<evidence type="ECO:0000259" key="16">
    <source>
        <dbReference type="PROSITE" id="PS51066"/>
    </source>
</evidence>
<comment type="catalytic activity">
    <reaction evidence="1 15">
        <text>Hydrolysis of DNA containing ring-opened 7-methylguanine residues, releasing 2,6-diamino-4-hydroxy-5-(N-methyl)formamidopyrimidine.</text>
        <dbReference type="EC" id="3.2.2.23"/>
    </reaction>
</comment>
<comment type="function">
    <text evidence="15">Involved in base excision repair of DNA damaged by oxidation or by mutagenic agents. Acts as DNA glycosylase that recognizes and removes damaged bases. Has a preference for oxidized purines, such as 7,8-dihydro-8-oxoguanine (8-oxoG). Has AP (apurinic/apyrimidinic) lyase activity and introduces nicks in the DNA strand. Cleaves the DNA backbone by beta-delta elimination to generate a single-strand break at the site of the removed base with both 3'- and 5'-phosphates.</text>
</comment>
<dbReference type="PANTHER" id="PTHR22993">
    <property type="entry name" value="FORMAMIDOPYRIMIDINE-DNA GLYCOSYLASE"/>
    <property type="match status" value="1"/>
</dbReference>
<dbReference type="AlphaFoldDB" id="A0A4U1BAM5"/>
<dbReference type="HAMAP" id="MF_00103">
    <property type="entry name" value="Fapy_DNA_glycosyl"/>
    <property type="match status" value="1"/>
</dbReference>
<dbReference type="InterPro" id="IPR015886">
    <property type="entry name" value="H2TH_FPG"/>
</dbReference>
<sequence>MPELPEVEVTRQGIAPHLIGHAVTRVVVRQPKLRWPVPPEILQLQGQTITGVSRRAKYLLVECAVGTLILHLGMSGSLRVLSPAPPAEKHDHLDIELDSGAVLRLNDPRRFGAALWWTQPLDGHPLIAKLGPEPLSAAFNTEHLALCLKGRTKAVKLALMDNQVVVGVGNIYANEALFGAGIDPRKSGGELTPAAIERLVAEVKAVLARAITQGGTTLKDFTQADGKPGYFAQELLVYGKGGEPCPVCDHRLKTVKLGQRTTTYCPRCQR</sequence>
<dbReference type="PROSITE" id="PS51066">
    <property type="entry name" value="ZF_FPG_2"/>
    <property type="match status" value="1"/>
</dbReference>
<dbReference type="EC" id="4.2.99.18" evidence="15"/>
<dbReference type="SUPFAM" id="SSF57716">
    <property type="entry name" value="Glucocorticoid receptor-like (DNA-binding domain)"/>
    <property type="match status" value="1"/>
</dbReference>
<evidence type="ECO:0000256" key="11">
    <source>
        <dbReference type="ARBA" id="ARBA00023239"/>
    </source>
</evidence>
<evidence type="ECO:0000313" key="18">
    <source>
        <dbReference type="EMBL" id="TKB47585.1"/>
    </source>
</evidence>
<evidence type="ECO:0000256" key="10">
    <source>
        <dbReference type="ARBA" id="ARBA00023204"/>
    </source>
</evidence>
<dbReference type="Gene3D" id="1.10.8.50">
    <property type="match status" value="1"/>
</dbReference>
<dbReference type="PROSITE" id="PS51068">
    <property type="entry name" value="FPG_CAT"/>
    <property type="match status" value="1"/>
</dbReference>
<comment type="caution">
    <text evidence="18">The sequence shown here is derived from an EMBL/GenBank/DDBJ whole genome shotgun (WGS) entry which is preliminary data.</text>
</comment>
<dbReference type="FunFam" id="3.20.190.10:FF:000001">
    <property type="entry name" value="Formamidopyrimidine-DNA glycosylase"/>
    <property type="match status" value="1"/>
</dbReference>
<keyword evidence="4 15" id="KW-0479">Metal-binding</keyword>
<evidence type="ECO:0000256" key="1">
    <source>
        <dbReference type="ARBA" id="ARBA00001668"/>
    </source>
</evidence>
<keyword evidence="19" id="KW-1185">Reference proteome</keyword>
<keyword evidence="13 15" id="KW-0326">Glycosidase</keyword>
<keyword evidence="9 15" id="KW-0238">DNA-binding</keyword>
<dbReference type="EC" id="3.2.2.23" evidence="15"/>
<keyword evidence="8 15" id="KW-0862">Zinc</keyword>
<dbReference type="CDD" id="cd08966">
    <property type="entry name" value="EcFpg-like_N"/>
    <property type="match status" value="1"/>
</dbReference>
<dbReference type="OrthoDB" id="9800855at2"/>
<dbReference type="SUPFAM" id="SSF46946">
    <property type="entry name" value="S13-like H2TH domain"/>
    <property type="match status" value="1"/>
</dbReference>
<dbReference type="InterPro" id="IPR012319">
    <property type="entry name" value="FPG_cat"/>
</dbReference>
<accession>A0A4U1BAM5</accession>
<feature type="binding site" evidence="15">
    <location>
        <position position="109"/>
    </location>
    <ligand>
        <name>DNA</name>
        <dbReference type="ChEBI" id="CHEBI:16991"/>
    </ligand>
</feature>
<evidence type="ECO:0000313" key="19">
    <source>
        <dbReference type="Proteomes" id="UP000305674"/>
    </source>
</evidence>